<protein>
    <recommendedName>
        <fullName evidence="1">non-specific serine/threonine protein kinase</fullName>
        <ecNumber evidence="1">2.7.11.1</ecNumber>
    </recommendedName>
</protein>
<keyword evidence="3" id="KW-0808">Transferase</keyword>
<dbReference type="PANTHER" id="PTHR24363">
    <property type="entry name" value="SERINE/THREONINE PROTEIN KINASE"/>
    <property type="match status" value="1"/>
</dbReference>
<feature type="region of interest" description="Disordered" evidence="9">
    <location>
        <begin position="95"/>
        <end position="121"/>
    </location>
</feature>
<evidence type="ECO:0000256" key="2">
    <source>
        <dbReference type="ARBA" id="ARBA00022527"/>
    </source>
</evidence>
<organism evidence="11 12">
    <name type="scientific">Propionicimonas paludicola</name>
    <dbReference type="NCBI Taxonomy" id="185243"/>
    <lineage>
        <taxon>Bacteria</taxon>
        <taxon>Bacillati</taxon>
        <taxon>Actinomycetota</taxon>
        <taxon>Actinomycetes</taxon>
        <taxon>Propionibacteriales</taxon>
        <taxon>Nocardioidaceae</taxon>
        <taxon>Propionicimonas</taxon>
    </lineage>
</organism>
<dbReference type="OrthoDB" id="137117at2"/>
<evidence type="ECO:0000313" key="12">
    <source>
        <dbReference type="Proteomes" id="UP000226079"/>
    </source>
</evidence>
<evidence type="ECO:0000256" key="9">
    <source>
        <dbReference type="SAM" id="MobiDB-lite"/>
    </source>
</evidence>
<dbReference type="GO" id="GO:0005524">
    <property type="term" value="F:ATP binding"/>
    <property type="evidence" value="ECO:0007669"/>
    <property type="project" value="UniProtKB-KW"/>
</dbReference>
<dbReference type="FunFam" id="1.10.510.10:FF:000306">
    <property type="entry name" value="Serine/threonine protein kinase"/>
    <property type="match status" value="1"/>
</dbReference>
<dbReference type="RefSeq" id="WP_098460382.1">
    <property type="nucleotide sequence ID" value="NZ_PDJC01000001.1"/>
</dbReference>
<dbReference type="Pfam" id="PF16918">
    <property type="entry name" value="PknG_TPR"/>
    <property type="match status" value="1"/>
</dbReference>
<keyword evidence="2" id="KW-0723">Serine/threonine-protein kinase</keyword>
<dbReference type="CDD" id="cd14014">
    <property type="entry name" value="STKc_PknB_like"/>
    <property type="match status" value="1"/>
</dbReference>
<name>A0A2A9CTC6_9ACTN</name>
<feature type="region of interest" description="Disordered" evidence="9">
    <location>
        <begin position="463"/>
        <end position="483"/>
    </location>
</feature>
<dbReference type="SUPFAM" id="SSF48452">
    <property type="entry name" value="TPR-like"/>
    <property type="match status" value="1"/>
</dbReference>
<comment type="catalytic activity">
    <reaction evidence="7">
        <text>L-threonyl-[protein] + ATP = O-phospho-L-threonyl-[protein] + ADP + H(+)</text>
        <dbReference type="Rhea" id="RHEA:46608"/>
        <dbReference type="Rhea" id="RHEA-COMP:11060"/>
        <dbReference type="Rhea" id="RHEA-COMP:11605"/>
        <dbReference type="ChEBI" id="CHEBI:15378"/>
        <dbReference type="ChEBI" id="CHEBI:30013"/>
        <dbReference type="ChEBI" id="CHEBI:30616"/>
        <dbReference type="ChEBI" id="CHEBI:61977"/>
        <dbReference type="ChEBI" id="CHEBI:456216"/>
        <dbReference type="EC" id="2.7.11.1"/>
    </reaction>
</comment>
<comment type="catalytic activity">
    <reaction evidence="8">
        <text>L-seryl-[protein] + ATP = O-phospho-L-seryl-[protein] + ADP + H(+)</text>
        <dbReference type="Rhea" id="RHEA:17989"/>
        <dbReference type="Rhea" id="RHEA-COMP:9863"/>
        <dbReference type="Rhea" id="RHEA-COMP:11604"/>
        <dbReference type="ChEBI" id="CHEBI:15378"/>
        <dbReference type="ChEBI" id="CHEBI:29999"/>
        <dbReference type="ChEBI" id="CHEBI:30616"/>
        <dbReference type="ChEBI" id="CHEBI:83421"/>
        <dbReference type="ChEBI" id="CHEBI:456216"/>
        <dbReference type="EC" id="2.7.11.1"/>
    </reaction>
</comment>
<feature type="domain" description="Protein kinase" evidence="10">
    <location>
        <begin position="196"/>
        <end position="446"/>
    </location>
</feature>
<reference evidence="11 12" key="1">
    <citation type="submission" date="2017-10" db="EMBL/GenBank/DDBJ databases">
        <title>Sequencing the genomes of 1000 actinobacteria strains.</title>
        <authorList>
            <person name="Klenk H.-P."/>
        </authorList>
    </citation>
    <scope>NUCLEOTIDE SEQUENCE [LARGE SCALE GENOMIC DNA]</scope>
    <source>
        <strain evidence="11 12">DSM 15597</strain>
    </source>
</reference>
<evidence type="ECO:0000256" key="5">
    <source>
        <dbReference type="ARBA" id="ARBA00022777"/>
    </source>
</evidence>
<keyword evidence="5 11" id="KW-0418">Kinase</keyword>
<dbReference type="InterPro" id="IPR031634">
    <property type="entry name" value="PknG_rubred"/>
</dbReference>
<accession>A0A2A9CTC6</accession>
<dbReference type="Pfam" id="PF16919">
    <property type="entry name" value="PknG_rubred"/>
    <property type="match status" value="1"/>
</dbReference>
<evidence type="ECO:0000256" key="6">
    <source>
        <dbReference type="ARBA" id="ARBA00022840"/>
    </source>
</evidence>
<evidence type="ECO:0000256" key="3">
    <source>
        <dbReference type="ARBA" id="ARBA00022679"/>
    </source>
</evidence>
<evidence type="ECO:0000259" key="10">
    <source>
        <dbReference type="PROSITE" id="PS50011"/>
    </source>
</evidence>
<dbReference type="SUPFAM" id="SSF56112">
    <property type="entry name" value="Protein kinase-like (PK-like)"/>
    <property type="match status" value="1"/>
</dbReference>
<dbReference type="EC" id="2.7.11.1" evidence="1"/>
<evidence type="ECO:0000256" key="8">
    <source>
        <dbReference type="ARBA" id="ARBA00048679"/>
    </source>
</evidence>
<evidence type="ECO:0000313" key="11">
    <source>
        <dbReference type="EMBL" id="PFG16890.1"/>
    </source>
</evidence>
<evidence type="ECO:0000256" key="7">
    <source>
        <dbReference type="ARBA" id="ARBA00047899"/>
    </source>
</evidence>
<evidence type="ECO:0000256" key="1">
    <source>
        <dbReference type="ARBA" id="ARBA00012513"/>
    </source>
</evidence>
<proteinExistence type="predicted"/>
<evidence type="ECO:0000256" key="4">
    <source>
        <dbReference type="ARBA" id="ARBA00022741"/>
    </source>
</evidence>
<keyword evidence="6" id="KW-0067">ATP-binding</keyword>
<dbReference type="Gene3D" id="3.30.200.20">
    <property type="entry name" value="Phosphorylase Kinase, domain 1"/>
    <property type="match status" value="1"/>
</dbReference>
<dbReference type="Gene3D" id="1.10.510.10">
    <property type="entry name" value="Transferase(Phosphotransferase) domain 1"/>
    <property type="match status" value="1"/>
</dbReference>
<dbReference type="AlphaFoldDB" id="A0A2A9CTC6"/>
<dbReference type="PROSITE" id="PS50011">
    <property type="entry name" value="PROTEIN_KINASE_DOM"/>
    <property type="match status" value="1"/>
</dbReference>
<dbReference type="InterPro" id="IPR000719">
    <property type="entry name" value="Prot_kinase_dom"/>
</dbReference>
<keyword evidence="4" id="KW-0547">Nucleotide-binding</keyword>
<dbReference type="InterPro" id="IPR011990">
    <property type="entry name" value="TPR-like_helical_dom_sf"/>
</dbReference>
<dbReference type="Gene3D" id="1.25.40.10">
    <property type="entry name" value="Tetratricopeptide repeat domain"/>
    <property type="match status" value="1"/>
</dbReference>
<dbReference type="Proteomes" id="UP000226079">
    <property type="component" value="Unassembled WGS sequence"/>
</dbReference>
<dbReference type="Pfam" id="PF00069">
    <property type="entry name" value="Pkinase"/>
    <property type="match status" value="1"/>
</dbReference>
<gene>
    <name evidence="11" type="ORF">ATK74_1445</name>
</gene>
<dbReference type="GO" id="GO:0004674">
    <property type="term" value="F:protein serine/threonine kinase activity"/>
    <property type="evidence" value="ECO:0007669"/>
    <property type="project" value="UniProtKB-KW"/>
</dbReference>
<keyword evidence="12" id="KW-1185">Reference proteome</keyword>
<dbReference type="PANTHER" id="PTHR24363:SF0">
    <property type="entry name" value="SERINE_THREONINE KINASE LIKE DOMAIN CONTAINING 1"/>
    <property type="match status" value="1"/>
</dbReference>
<comment type="caution">
    <text evidence="11">The sequence shown here is derived from an EMBL/GenBank/DDBJ whole genome shotgun (WGS) entry which is preliminary data.</text>
</comment>
<dbReference type="InterPro" id="IPR011009">
    <property type="entry name" value="Kinase-like_dom_sf"/>
</dbReference>
<dbReference type="EMBL" id="PDJC01000001">
    <property type="protein sequence ID" value="PFG16890.1"/>
    <property type="molecule type" value="Genomic_DNA"/>
</dbReference>
<sequence>MKCRQPGCTGTIVDGYCDVCGMPGQAMPVGQGQAGARPSGRATGRCTQPGCTGSIVDGYCDVCGSPSQASDPASAPAAVPTTRTSAHLGSTALGSARVTSFGRRPTRRAAGQPTSSGQIGAGLTRVPPAPAIDPAKAVLPHPEVPLDARVCARCSAKVGQGAKDVASRSEGFCPSCGAPYSYAVKLFPGDVVAGQYEVIGALAHGGMGWIYLARDRNVSGRWVVLKGMLNTGDPDALAATIGEQRFLARVEHPLIVEIFNFVTHQGAGYIVMEYVGGRSLKQLLKQRMVANGDQVDPLPVEWSLAFLIEILPAFGYLHSLNLLYCDFKPDNVIQVGDSLKLIDLGGVRHAGDEDSAIYGTVGFQAPEVATLGPSIASDIYTVGRTLMVLSADVPGYRSQYETTLPPAEELPAFAEHDSLYRLLLKCCAPDPNDRFTSAEELRQQMLGVLREVVASRTSAVATTSAPSALFDPPTVSSERSGQLPRLRLDPADLNADWLHRIADEAPAQRLKALSSPPSQSPAVVVARGQAALETGDLRLLDRCVQRLLDEDPWEWRAVWLAGLGALAAKDYRNAQSAFNAVYGQLPGELAPKLALALACELGGEFDLAESLYQTCAATDQAYLTPAAFGLSRLRSNRGDLAGSLQALSLVPSTSRGYPESLRLRAGRMVSLAADPDGINQALVAVERAPLELVENRGYRATLLERAARLADQRGPLTISGKKVEAAELRAKLADTYRELARLTDDPGIRAGWVDLANSLRPWSLL</sequence>
<dbReference type="InterPro" id="IPR031636">
    <property type="entry name" value="PknG_TPR"/>
</dbReference>